<dbReference type="EMBL" id="KV428949">
    <property type="protein sequence ID" value="KZT31040.1"/>
    <property type="molecule type" value="Genomic_DNA"/>
</dbReference>
<evidence type="ECO:0000313" key="2">
    <source>
        <dbReference type="EMBL" id="KZT31040.1"/>
    </source>
</evidence>
<evidence type="ECO:0000313" key="3">
    <source>
        <dbReference type="Proteomes" id="UP000076798"/>
    </source>
</evidence>
<dbReference type="Proteomes" id="UP000076798">
    <property type="component" value="Unassembled WGS sequence"/>
</dbReference>
<evidence type="ECO:0000256" key="1">
    <source>
        <dbReference type="SAM" id="MobiDB-lite"/>
    </source>
</evidence>
<feature type="compositionally biased region" description="Low complexity" evidence="1">
    <location>
        <begin position="58"/>
        <end position="86"/>
    </location>
</feature>
<feature type="compositionally biased region" description="Basic and acidic residues" evidence="1">
    <location>
        <begin position="119"/>
        <end position="132"/>
    </location>
</feature>
<gene>
    <name evidence="2" type="ORF">SISSUDRAFT_1038741</name>
</gene>
<reference evidence="2 3" key="1">
    <citation type="journal article" date="2016" name="Mol. Biol. Evol.">
        <title>Comparative Genomics of Early-Diverging Mushroom-Forming Fungi Provides Insights into the Origins of Lignocellulose Decay Capabilities.</title>
        <authorList>
            <person name="Nagy L.G."/>
            <person name="Riley R."/>
            <person name="Tritt A."/>
            <person name="Adam C."/>
            <person name="Daum C."/>
            <person name="Floudas D."/>
            <person name="Sun H."/>
            <person name="Yadav J.S."/>
            <person name="Pangilinan J."/>
            <person name="Larsson K.H."/>
            <person name="Matsuura K."/>
            <person name="Barry K."/>
            <person name="Labutti K."/>
            <person name="Kuo R."/>
            <person name="Ohm R.A."/>
            <person name="Bhattacharya S.S."/>
            <person name="Shirouzu T."/>
            <person name="Yoshinaga Y."/>
            <person name="Martin F.M."/>
            <person name="Grigoriev I.V."/>
            <person name="Hibbett D.S."/>
        </authorList>
    </citation>
    <scope>NUCLEOTIDE SEQUENCE [LARGE SCALE GENOMIC DNA]</scope>
    <source>
        <strain evidence="2 3">HHB10207 ss-3</strain>
    </source>
</reference>
<proteinExistence type="predicted"/>
<name>A0A165WE33_9AGAM</name>
<keyword evidence="3" id="KW-1185">Reference proteome</keyword>
<feature type="compositionally biased region" description="Polar residues" evidence="1">
    <location>
        <begin position="137"/>
        <end position="148"/>
    </location>
</feature>
<sequence>MYYHEVSAAQPDTTVLALLYDAYFSLVDKAMQEVVRVAGLVPVYQSRNQEPRVDHSRSSSGSQNSISEFSSSTSSIQSHSRHGSFSTVGTDMSLHNRGKQDHELMGVNQRRSSSGSAEWRADLRADVDEGRRKGPSTEFQQPNVPRRR</sequence>
<feature type="region of interest" description="Disordered" evidence="1">
    <location>
        <begin position="46"/>
        <end position="148"/>
    </location>
</feature>
<accession>A0A165WE33</accession>
<protein>
    <submittedName>
        <fullName evidence="2">Uncharacterized protein</fullName>
    </submittedName>
</protein>
<organism evidence="2 3">
    <name type="scientific">Sistotremastrum suecicum HHB10207 ss-3</name>
    <dbReference type="NCBI Taxonomy" id="1314776"/>
    <lineage>
        <taxon>Eukaryota</taxon>
        <taxon>Fungi</taxon>
        <taxon>Dikarya</taxon>
        <taxon>Basidiomycota</taxon>
        <taxon>Agaricomycotina</taxon>
        <taxon>Agaricomycetes</taxon>
        <taxon>Sistotremastrales</taxon>
        <taxon>Sistotremastraceae</taxon>
        <taxon>Sistotremastrum</taxon>
    </lineage>
</organism>
<dbReference type="AlphaFoldDB" id="A0A165WE33"/>